<gene>
    <name evidence="3" type="ORF">HNQ61_003573</name>
</gene>
<feature type="domain" description="PRTase associated wHTH" evidence="2">
    <location>
        <begin position="322"/>
        <end position="404"/>
    </location>
</feature>
<evidence type="ECO:0000313" key="3">
    <source>
        <dbReference type="EMBL" id="MBB6071913.1"/>
    </source>
</evidence>
<dbReference type="Proteomes" id="UP000582837">
    <property type="component" value="Unassembled WGS sequence"/>
</dbReference>
<comment type="caution">
    <text evidence="3">The sequence shown here is derived from an EMBL/GenBank/DDBJ whole genome shotgun (WGS) entry which is preliminary data.</text>
</comment>
<dbReference type="AlphaFoldDB" id="A0A841H1P3"/>
<dbReference type="RefSeq" id="WP_170035360.1">
    <property type="nucleotide sequence ID" value="NZ_JABDTL010000001.1"/>
</dbReference>
<dbReference type="Pfam" id="PF24390">
    <property type="entry name" value="PRTase-CE"/>
    <property type="match status" value="1"/>
</dbReference>
<dbReference type="Pfam" id="PF24409">
    <property type="entry name" value="wHTH-PRTase_assc"/>
    <property type="match status" value="1"/>
</dbReference>
<name>A0A841H1P3_9BACT</name>
<dbReference type="InterPro" id="IPR057055">
    <property type="entry name" value="wHTH-PRTase_assoc"/>
</dbReference>
<dbReference type="EMBL" id="JACHIA010000011">
    <property type="protein sequence ID" value="MBB6071913.1"/>
    <property type="molecule type" value="Genomic_DNA"/>
</dbReference>
<reference evidence="3 4" key="1">
    <citation type="submission" date="2020-08" db="EMBL/GenBank/DDBJ databases">
        <title>Genomic Encyclopedia of Type Strains, Phase IV (KMG-IV): sequencing the most valuable type-strain genomes for metagenomic binning, comparative biology and taxonomic classification.</title>
        <authorList>
            <person name="Goeker M."/>
        </authorList>
    </citation>
    <scope>NUCLEOTIDE SEQUENCE [LARGE SCALE GENOMIC DNA]</scope>
    <source>
        <strain evidence="3 4">DSM 29007</strain>
    </source>
</reference>
<evidence type="ECO:0000313" key="4">
    <source>
        <dbReference type="Proteomes" id="UP000582837"/>
    </source>
</evidence>
<organism evidence="3 4">
    <name type="scientific">Longimicrobium terrae</name>
    <dbReference type="NCBI Taxonomy" id="1639882"/>
    <lineage>
        <taxon>Bacteria</taxon>
        <taxon>Pseudomonadati</taxon>
        <taxon>Gemmatimonadota</taxon>
        <taxon>Longimicrobiia</taxon>
        <taxon>Longimicrobiales</taxon>
        <taxon>Longimicrobiaceae</taxon>
        <taxon>Longimicrobium</taxon>
    </lineage>
</organism>
<accession>A0A841H1P3</accession>
<evidence type="ECO:0000259" key="1">
    <source>
        <dbReference type="Pfam" id="PF24390"/>
    </source>
</evidence>
<dbReference type="InterPro" id="IPR056920">
    <property type="entry name" value="PRTase-CE"/>
</dbReference>
<proteinExistence type="predicted"/>
<sequence>MNALSETPEATRWLERFSDVDRPTAIALIDEILLVSRDDFSNGLDALLDAAVAEAGGPVALFGERPIKKVYGKIPAFFRNSRRGRAEGAGGQPIIVDPRDQEVGSEGIVANLITDYSRRHENTCFPYPGPTKMRDEKVRAIILVTDFIGSGDRITRMLEAFRYVATIRSWRSYKLIRFVVVAYSGLDAGIAKVRSHRLKPEVRTFTGCPTLKGAFTGNVLRDIERLCRSYPKGHREPLGYKTGGALIAFSHGSPNNAPPILHSRSAKWVPLFKGRSTTGVLAPLLTDAEYSDAHQRVTKLLGIRGARKELSSGAGNRWISTMLVLAAAERGVRQPVKISAKTHLSVGEVTSLRALAIDAGWLDSTTRLTPLGRRELARLRRRRRRAPILAANTEQYYYPTQLRAP</sequence>
<keyword evidence="4" id="KW-1185">Reference proteome</keyword>
<protein>
    <submittedName>
        <fullName evidence="3">Uncharacterized protein</fullName>
    </submittedName>
</protein>
<feature type="domain" description="PRTase-CE" evidence="1">
    <location>
        <begin position="11"/>
        <end position="273"/>
    </location>
</feature>
<evidence type="ECO:0000259" key="2">
    <source>
        <dbReference type="Pfam" id="PF24409"/>
    </source>
</evidence>